<name>A0ACC2XWK1_9TREE</name>
<organism evidence="1 2">
    <name type="scientific">Naganishia onofrii</name>
    <dbReference type="NCBI Taxonomy" id="1851511"/>
    <lineage>
        <taxon>Eukaryota</taxon>
        <taxon>Fungi</taxon>
        <taxon>Dikarya</taxon>
        <taxon>Basidiomycota</taxon>
        <taxon>Agaricomycotina</taxon>
        <taxon>Tremellomycetes</taxon>
        <taxon>Filobasidiales</taxon>
        <taxon>Filobasidiaceae</taxon>
        <taxon>Naganishia</taxon>
    </lineage>
</organism>
<reference evidence="1" key="1">
    <citation type="submission" date="2023-04" db="EMBL/GenBank/DDBJ databases">
        <title>Draft Genome sequencing of Naganishia species isolated from polar environments using Oxford Nanopore Technology.</title>
        <authorList>
            <person name="Leo P."/>
            <person name="Venkateswaran K."/>
        </authorList>
    </citation>
    <scope>NUCLEOTIDE SEQUENCE</scope>
    <source>
        <strain evidence="1">DBVPG 5303</strain>
    </source>
</reference>
<proteinExistence type="predicted"/>
<dbReference type="EMBL" id="JASBWV010000001">
    <property type="protein sequence ID" value="KAJ9128393.1"/>
    <property type="molecule type" value="Genomic_DNA"/>
</dbReference>
<gene>
    <name evidence="1" type="ORF">QFC24_000686</name>
</gene>
<evidence type="ECO:0000313" key="1">
    <source>
        <dbReference type="EMBL" id="KAJ9128393.1"/>
    </source>
</evidence>
<comment type="caution">
    <text evidence="1">The sequence shown here is derived from an EMBL/GenBank/DDBJ whole genome shotgun (WGS) entry which is preliminary data.</text>
</comment>
<accession>A0ACC2XWK1</accession>
<protein>
    <submittedName>
        <fullName evidence="1">Uncharacterized protein</fullName>
    </submittedName>
</protein>
<evidence type="ECO:0000313" key="2">
    <source>
        <dbReference type="Proteomes" id="UP001234202"/>
    </source>
</evidence>
<keyword evidence="2" id="KW-1185">Reference proteome</keyword>
<dbReference type="Proteomes" id="UP001234202">
    <property type="component" value="Unassembled WGS sequence"/>
</dbReference>
<sequence length="818" mass="87627">MQRDVLERMPGELDIDDDAAASSDNGSRSTVFQPPQTVVLAQHDTIDMPTRPRQPLPDHRFSRISDDFYLGDSQTGVLPLKRNSSKQLGRSSASLLRRVTSEADLDLTAFATPEAVNDRSARQSPPVLGPVVPASSGSDVSTKSRPRMTPLSRLQPSSTNSRYESAFSIPSEDADEGIEACPTRSVISRTMPSSFSSEESSERLPSYSSAITVLRVRELDDHSRASTPTSAYMSAEGSGSPVVRSIVPPRLPPRREMFSADSARTPYWPLVEGLPAGTATNVYATAKGATTSAANSLNSTPVGPRPQPRPVSLSMHSDYFTATQGSGSYYTCDHPRFSIAPSSVSHAASSVDRMTPSTTPAASSKVPSKGTSSRGSKPSGSRIPVPSSSSSSSSRTPSSSAFSSTSSATTRPNVSHSSTVSSSPSLSPILLETVVGNEQARMNDTRVLSSQLDRIETAVADIGTFLSIPPPEVPSKDSSLSVLPTTTVLRDQGPPSSPSSSSSSSSSSSNTPTPGTPVEDSRLFRDLASIKQQNSALLAQQQKLQDLMENDKIANDRVPTMHRLEDLLLRLLARTGDSEILVEMGRDDVQPAQYRRTAAASSFASGKSSSALTTGSGYSDEEGARAPAPAPSIDSEYERRRQARMSGVPDSLLQSSPRLSEELDEEWEMQNLPPSSPDVDLEPRRGAMPPPVVTQRVTQPQYDYDTDSISESSDATTVQPQQPNSSGMSRVENTPRPFQRPVIIPRHPTPDTESETTTTSTSPSPPPRRFRPGPLPQPVGIPSPVRPEGYPSVMPPPLFRPGFRPSRLGGIREPMTTT</sequence>